<feature type="compositionally biased region" description="Low complexity" evidence="1">
    <location>
        <begin position="74"/>
        <end position="95"/>
    </location>
</feature>
<feature type="region of interest" description="Disordered" evidence="1">
    <location>
        <begin position="74"/>
        <end position="122"/>
    </location>
</feature>
<gene>
    <name evidence="2" type="ORF">MONAX_5E022383</name>
</gene>
<keyword evidence="3" id="KW-1185">Reference proteome</keyword>
<feature type="compositionally biased region" description="Polar residues" evidence="1">
    <location>
        <begin position="1"/>
        <end position="24"/>
    </location>
</feature>
<reference evidence="2" key="1">
    <citation type="submission" date="2019-04" db="EMBL/GenBank/DDBJ databases">
        <authorList>
            <person name="Alioto T."/>
            <person name="Alioto T."/>
        </authorList>
    </citation>
    <scope>NUCLEOTIDE SEQUENCE [LARGE SCALE GENOMIC DNA]</scope>
</reference>
<evidence type="ECO:0000313" key="3">
    <source>
        <dbReference type="Proteomes" id="UP000335636"/>
    </source>
</evidence>
<name>A0A5E4AGU7_MARMO</name>
<dbReference type="EMBL" id="CABDUW010000064">
    <property type="protein sequence ID" value="VTJ56468.1"/>
    <property type="molecule type" value="Genomic_DNA"/>
</dbReference>
<sequence length="122" mass="12169">TLTHTRLTVPEQSENQAKASSHVPQSRLARHPPAGREPGGGGAGAPSSPKTSLKSSSSWVPQFAVVIGVARNAAAPPQAAAAAAAAAGSSAPLHAGPRRPGGRGSSANFPGVARHVERFVSN</sequence>
<feature type="compositionally biased region" description="Low complexity" evidence="1">
    <location>
        <begin position="45"/>
        <end position="56"/>
    </location>
</feature>
<feature type="non-terminal residue" evidence="2">
    <location>
        <position position="1"/>
    </location>
</feature>
<accession>A0A5E4AGU7</accession>
<dbReference type="AlphaFoldDB" id="A0A5E4AGU7"/>
<feature type="region of interest" description="Disordered" evidence="1">
    <location>
        <begin position="1"/>
        <end position="56"/>
    </location>
</feature>
<evidence type="ECO:0000256" key="1">
    <source>
        <dbReference type="SAM" id="MobiDB-lite"/>
    </source>
</evidence>
<comment type="caution">
    <text evidence="2">The sequence shown here is derived from an EMBL/GenBank/DDBJ whole genome shotgun (WGS) entry which is preliminary data.</text>
</comment>
<protein>
    <submittedName>
        <fullName evidence="2">Uncharacterized protein</fullName>
    </submittedName>
</protein>
<organism evidence="2 3">
    <name type="scientific">Marmota monax</name>
    <name type="common">Woodchuck</name>
    <dbReference type="NCBI Taxonomy" id="9995"/>
    <lineage>
        <taxon>Eukaryota</taxon>
        <taxon>Metazoa</taxon>
        <taxon>Chordata</taxon>
        <taxon>Craniata</taxon>
        <taxon>Vertebrata</taxon>
        <taxon>Euteleostomi</taxon>
        <taxon>Mammalia</taxon>
        <taxon>Eutheria</taxon>
        <taxon>Euarchontoglires</taxon>
        <taxon>Glires</taxon>
        <taxon>Rodentia</taxon>
        <taxon>Sciuromorpha</taxon>
        <taxon>Sciuridae</taxon>
        <taxon>Xerinae</taxon>
        <taxon>Marmotini</taxon>
        <taxon>Marmota</taxon>
    </lineage>
</organism>
<proteinExistence type="predicted"/>
<evidence type="ECO:0000313" key="2">
    <source>
        <dbReference type="EMBL" id="VTJ56468.1"/>
    </source>
</evidence>
<dbReference type="Proteomes" id="UP000335636">
    <property type="component" value="Unassembled WGS sequence"/>
</dbReference>